<evidence type="ECO:0000313" key="4">
    <source>
        <dbReference type="Proteomes" id="UP001333710"/>
    </source>
</evidence>
<gene>
    <name evidence="3" type="ORF">MACH26_23340</name>
</gene>
<dbReference type="PANTHER" id="PTHR34068:SF1">
    <property type="entry name" value="UPF0145 PROTEIN YBJQ"/>
    <property type="match status" value="1"/>
</dbReference>
<dbReference type="HAMAP" id="MF_00338">
    <property type="entry name" value="UPF0145"/>
    <property type="match status" value="1"/>
</dbReference>
<proteinExistence type="inferred from homology"/>
<reference evidence="3" key="1">
    <citation type="submission" date="2023-01" db="EMBL/GenBank/DDBJ databases">
        <title>Complete genome sequence of Planctobacterium marinum strain Dej080120_11.</title>
        <authorList>
            <person name="Ueki S."/>
            <person name="Maruyama F."/>
        </authorList>
    </citation>
    <scope>NUCLEOTIDE SEQUENCE</scope>
    <source>
        <strain evidence="3">Dej080120_11</strain>
    </source>
</reference>
<dbReference type="AlphaFoldDB" id="A0AA48KQT6"/>
<dbReference type="SUPFAM" id="SSF117782">
    <property type="entry name" value="YbjQ-like"/>
    <property type="match status" value="1"/>
</dbReference>
<organism evidence="3 4">
    <name type="scientific">Planctobacterium marinum</name>
    <dbReference type="NCBI Taxonomy" id="1631968"/>
    <lineage>
        <taxon>Bacteria</taxon>
        <taxon>Pseudomonadati</taxon>
        <taxon>Pseudomonadota</taxon>
        <taxon>Gammaproteobacteria</taxon>
        <taxon>Alteromonadales</taxon>
        <taxon>Alteromonadaceae</taxon>
        <taxon>Planctobacterium</taxon>
    </lineage>
</organism>
<keyword evidence="4" id="KW-1185">Reference proteome</keyword>
<evidence type="ECO:0000313" key="3">
    <source>
        <dbReference type="EMBL" id="BDX06813.1"/>
    </source>
</evidence>
<sequence>MIVTTTHELQGYEVDHYYGIVVGEAVMGANLFKDMFAAVRDIVGGRSGAYEDVLTKARKIAFSEIEAEARACGANAVIGIDIDYQIVGDKGSMLMVSIAGTAVKAHKAKP</sequence>
<comment type="similarity">
    <text evidence="1 2">Belongs to the UPF0145 family.</text>
</comment>
<accession>A0AA48KQT6</accession>
<protein>
    <recommendedName>
        <fullName evidence="2">UPF0145 protein MACH26_23340</fullName>
    </recommendedName>
</protein>
<dbReference type="InterPro" id="IPR002765">
    <property type="entry name" value="UPF0145_YbjQ-like"/>
</dbReference>
<dbReference type="PANTHER" id="PTHR34068">
    <property type="entry name" value="UPF0145 PROTEIN YBJQ"/>
    <property type="match status" value="1"/>
</dbReference>
<dbReference type="EMBL" id="AP027272">
    <property type="protein sequence ID" value="BDX06813.1"/>
    <property type="molecule type" value="Genomic_DNA"/>
</dbReference>
<dbReference type="RefSeq" id="WP_338292812.1">
    <property type="nucleotide sequence ID" value="NZ_AP027272.1"/>
</dbReference>
<dbReference type="KEGG" id="pmaw:MACH26_23340"/>
<dbReference type="Gene3D" id="3.30.110.70">
    <property type="entry name" value="Hypothetical protein apc22750. Chain B"/>
    <property type="match status" value="1"/>
</dbReference>
<dbReference type="InterPro" id="IPR035439">
    <property type="entry name" value="UPF0145_dom_sf"/>
</dbReference>
<name>A0AA48KQT6_9ALTE</name>
<evidence type="ECO:0000256" key="1">
    <source>
        <dbReference type="ARBA" id="ARBA00010751"/>
    </source>
</evidence>
<dbReference type="Pfam" id="PF01906">
    <property type="entry name" value="YbjQ_1"/>
    <property type="match status" value="1"/>
</dbReference>
<dbReference type="Proteomes" id="UP001333710">
    <property type="component" value="Chromosome"/>
</dbReference>
<evidence type="ECO:0000256" key="2">
    <source>
        <dbReference type="HAMAP-Rule" id="MF_00338"/>
    </source>
</evidence>